<evidence type="ECO:0000313" key="6">
    <source>
        <dbReference type="Proteomes" id="UP000394068"/>
    </source>
</evidence>
<evidence type="ECO:0000256" key="2">
    <source>
        <dbReference type="SAM" id="MobiDB-lite"/>
    </source>
</evidence>
<evidence type="ECO:0000259" key="4">
    <source>
        <dbReference type="Pfam" id="PF25888"/>
    </source>
</evidence>
<feature type="compositionally biased region" description="Low complexity" evidence="2">
    <location>
        <begin position="345"/>
        <end position="354"/>
    </location>
</feature>
<dbReference type="EMBL" id="CABEHT010000001">
    <property type="protein sequence ID" value="VTS19479.1"/>
    <property type="molecule type" value="Genomic_DNA"/>
</dbReference>
<proteinExistence type="inferred from homology"/>
<keyword evidence="5" id="KW-0378">Hydrolase</keyword>
<feature type="domain" description="DnaB/C C-terminal" evidence="3">
    <location>
        <begin position="260"/>
        <end position="331"/>
    </location>
</feature>
<feature type="region of interest" description="Disordered" evidence="2">
    <location>
        <begin position="342"/>
        <end position="375"/>
    </location>
</feature>
<evidence type="ECO:0000313" key="5">
    <source>
        <dbReference type="EMBL" id="VTS19479.1"/>
    </source>
</evidence>
<comment type="similarity">
    <text evidence="1">Belongs to the DnaB/DnaD family.</text>
</comment>
<dbReference type="RefSeq" id="WP_077322465.1">
    <property type="nucleotide sequence ID" value="NZ_CABEHT010000001.1"/>
</dbReference>
<sequence>MKPIDTYYYLKRNKVSYNANSLIQLYYPIIGSDALVVYQYLTHFFDDGKREHKYSEILNHLQFGMSRLEEALVVLTALDLVVLYQEVNHYLIKLQPALELEDFLVNPIYKRLLEQKIGELALSELEVTIPNQARDISKKFSDVFGKAPADLEVTLKPKKNRLTFDLDSFQQLMSRDGLQFANEKEDVVRLYSIAEEYKMTWFDTYQLAKATAVNGKIAPNRIIAQKKQMLTQSSKSDDFTQAELVIIREAKKDKAQLFLEKIKKTKRATVTQDEKNLLIKLAQMDFLDEVINIMVLYTFNKTNSANLQKNYLLKIANDFSYQGVGNAEEAILKMRSFEDRKGKPTSAKAKASKTNVPQWSNPDYQEKTSAEEQEKLDKFKAEALKRLEKLKKGGD</sequence>
<keyword evidence="5" id="KW-0547">Nucleotide-binding</keyword>
<dbReference type="GO" id="GO:0016787">
    <property type="term" value="F:hydrolase activity"/>
    <property type="evidence" value="ECO:0007669"/>
    <property type="project" value="UniProtKB-KW"/>
</dbReference>
<accession>A0A4U9Y0Q7</accession>
<dbReference type="EC" id="3.6.1.-" evidence="5"/>
<feature type="compositionally biased region" description="Basic and acidic residues" evidence="2">
    <location>
        <begin position="364"/>
        <end position="375"/>
    </location>
</feature>
<dbReference type="AlphaFoldDB" id="A0A4U9Y0Q7"/>
<protein>
    <submittedName>
        <fullName evidence="5">Replicative DNA helicase</fullName>
        <ecNumber evidence="5">3.6.1.-</ecNumber>
    </submittedName>
</protein>
<evidence type="ECO:0000259" key="3">
    <source>
        <dbReference type="Pfam" id="PF07261"/>
    </source>
</evidence>
<name>A0A4U9Y0Q7_9STRE</name>
<reference evidence="5 6" key="1">
    <citation type="submission" date="2019-05" db="EMBL/GenBank/DDBJ databases">
        <authorList>
            <consortium name="Pathogen Informatics"/>
        </authorList>
    </citation>
    <scope>NUCLEOTIDE SEQUENCE [LARGE SCALE GENOMIC DNA]</scope>
    <source>
        <strain evidence="5 6">NCTC5386</strain>
    </source>
</reference>
<dbReference type="Pfam" id="PF07261">
    <property type="entry name" value="DnaB_2"/>
    <property type="match status" value="1"/>
</dbReference>
<dbReference type="InterPro" id="IPR006343">
    <property type="entry name" value="DnaB/C_C"/>
</dbReference>
<keyword evidence="5" id="KW-0067">ATP-binding</keyword>
<dbReference type="Pfam" id="PF25888">
    <property type="entry name" value="WHD_DnaB"/>
    <property type="match status" value="1"/>
</dbReference>
<dbReference type="Proteomes" id="UP000394068">
    <property type="component" value="Unassembled WGS sequence"/>
</dbReference>
<feature type="domain" description="Replicative helicase loading/DNA remodeling protein DnaB N-terminal winged helix" evidence="4">
    <location>
        <begin position="1"/>
        <end position="228"/>
    </location>
</feature>
<gene>
    <name evidence="5" type="primary">dnaB</name>
    <name evidence="5" type="ORF">NCTC5386_01706</name>
</gene>
<keyword evidence="5" id="KW-0347">Helicase</keyword>
<dbReference type="GO" id="GO:0004386">
    <property type="term" value="F:helicase activity"/>
    <property type="evidence" value="ECO:0007669"/>
    <property type="project" value="UniProtKB-KW"/>
</dbReference>
<organism evidence="5 6">
    <name type="scientific">Streptococcus pseudoporcinus</name>
    <dbReference type="NCBI Taxonomy" id="361101"/>
    <lineage>
        <taxon>Bacteria</taxon>
        <taxon>Bacillati</taxon>
        <taxon>Bacillota</taxon>
        <taxon>Bacilli</taxon>
        <taxon>Lactobacillales</taxon>
        <taxon>Streptococcaceae</taxon>
        <taxon>Streptococcus</taxon>
    </lineage>
</organism>
<dbReference type="InterPro" id="IPR058660">
    <property type="entry name" value="WHD_DnaB"/>
</dbReference>
<evidence type="ECO:0000256" key="1">
    <source>
        <dbReference type="ARBA" id="ARBA00093462"/>
    </source>
</evidence>